<comment type="caution">
    <text evidence="1">The sequence shown here is derived from an EMBL/GenBank/DDBJ whole genome shotgun (WGS) entry which is preliminary data.</text>
</comment>
<dbReference type="AlphaFoldDB" id="A0A645AE50"/>
<proteinExistence type="predicted"/>
<name>A0A645AE50_9ZZZZ</name>
<evidence type="ECO:0000313" key="1">
    <source>
        <dbReference type="EMBL" id="MPM49113.1"/>
    </source>
</evidence>
<sequence length="111" mass="12296">MKTLTEKGVEKIGKRFVDSVDHAAYTLDGQPKTVAPFRKIANGSDARVYIYFDDTVSGTVENVQLIDTDGDVVAEAHDRSFSKPQSKGLYVAFKYNVKEMETEVDASNESL</sequence>
<accession>A0A645AE50</accession>
<gene>
    <name evidence="1" type="ORF">SDC9_95841</name>
</gene>
<protein>
    <submittedName>
        <fullName evidence="1">Uncharacterized protein</fullName>
    </submittedName>
</protein>
<reference evidence="1" key="1">
    <citation type="submission" date="2019-08" db="EMBL/GenBank/DDBJ databases">
        <authorList>
            <person name="Kucharzyk K."/>
            <person name="Murdoch R.W."/>
            <person name="Higgins S."/>
            <person name="Loffler F."/>
        </authorList>
    </citation>
    <scope>NUCLEOTIDE SEQUENCE</scope>
</reference>
<dbReference type="EMBL" id="VSSQ01012386">
    <property type="protein sequence ID" value="MPM49113.1"/>
    <property type="molecule type" value="Genomic_DNA"/>
</dbReference>
<organism evidence="1">
    <name type="scientific">bioreactor metagenome</name>
    <dbReference type="NCBI Taxonomy" id="1076179"/>
    <lineage>
        <taxon>unclassified sequences</taxon>
        <taxon>metagenomes</taxon>
        <taxon>ecological metagenomes</taxon>
    </lineage>
</organism>